<reference evidence="1 2" key="1">
    <citation type="submission" date="2021-03" db="EMBL/GenBank/DDBJ databases">
        <title>Oceanisphaera sp. nov., isolated from the intestine.</title>
        <authorList>
            <person name="Zhao L.-H."/>
            <person name="Shi L.-F."/>
        </authorList>
    </citation>
    <scope>NUCLEOTIDE SEQUENCE [LARGE SCALE GENOMIC DNA]</scope>
    <source>
        <strain evidence="1 2">DM8</strain>
    </source>
</reference>
<evidence type="ECO:0000313" key="2">
    <source>
        <dbReference type="Proteomes" id="UP000664882"/>
    </source>
</evidence>
<gene>
    <name evidence="1" type="ORF">J3U76_01105</name>
</gene>
<name>A0ABS3NCH8_9GAMM</name>
<organism evidence="1 2">
    <name type="scientific">Oceanisphaera pacifica</name>
    <dbReference type="NCBI Taxonomy" id="2818389"/>
    <lineage>
        <taxon>Bacteria</taxon>
        <taxon>Pseudomonadati</taxon>
        <taxon>Pseudomonadota</taxon>
        <taxon>Gammaproteobacteria</taxon>
        <taxon>Aeromonadales</taxon>
        <taxon>Aeromonadaceae</taxon>
        <taxon>Oceanisphaera</taxon>
    </lineage>
</organism>
<evidence type="ECO:0000313" key="1">
    <source>
        <dbReference type="EMBL" id="MBO1518240.1"/>
    </source>
</evidence>
<dbReference type="EMBL" id="JAGDFX010000001">
    <property type="protein sequence ID" value="MBO1518240.1"/>
    <property type="molecule type" value="Genomic_DNA"/>
</dbReference>
<accession>A0ABS3NCH8</accession>
<keyword evidence="2" id="KW-1185">Reference proteome</keyword>
<dbReference type="RefSeq" id="WP_208003820.1">
    <property type="nucleotide sequence ID" value="NZ_JAGDFX010000001.1"/>
</dbReference>
<protein>
    <recommendedName>
        <fullName evidence="3">Transcriptional regulator</fullName>
    </recommendedName>
</protein>
<sequence>MSSKGQGRGRQVTMTKRRRRELIELLNDRAEGGDVSAAGWLLVLDSISHNAEVRHHVH</sequence>
<comment type="caution">
    <text evidence="1">The sequence shown here is derived from an EMBL/GenBank/DDBJ whole genome shotgun (WGS) entry which is preliminary data.</text>
</comment>
<dbReference type="Proteomes" id="UP000664882">
    <property type="component" value="Unassembled WGS sequence"/>
</dbReference>
<proteinExistence type="predicted"/>
<evidence type="ECO:0008006" key="3">
    <source>
        <dbReference type="Google" id="ProtNLM"/>
    </source>
</evidence>